<dbReference type="InterPro" id="IPR043913">
    <property type="entry name" value="DUF5764"/>
</dbReference>
<proteinExistence type="predicted"/>
<dbReference type="EMBL" id="MN738829">
    <property type="protein sequence ID" value="QHT38316.1"/>
    <property type="molecule type" value="Genomic_DNA"/>
</dbReference>
<organism evidence="2">
    <name type="scientific">viral metagenome</name>
    <dbReference type="NCBI Taxonomy" id="1070528"/>
    <lineage>
        <taxon>unclassified sequences</taxon>
        <taxon>metagenomes</taxon>
        <taxon>organismal metagenomes</taxon>
    </lineage>
</organism>
<protein>
    <submittedName>
        <fullName evidence="2">Uncharacterized protein</fullName>
    </submittedName>
</protein>
<sequence>MPDSREWTAARDEYTYQLVQSITPDILEIFNKIYEKAQNNTDEDKSDYILVNFQLELQKIPHWNSISVERECKKIINGYPSLMDHVAAVFVSNIQILSCVRLDTDDKKDIHIKIPTRDSFIHKVLIQCAENIYGDPLLFWHKISYGEKRENSRKKQELIGESIQEAIREMLPIQDILKEYLSETGKTPAKKEDPDDASVASKESDAVDSDSSGPDIKDPFYNDSDDDEDTTKHIAVKSSPHDQPENRLPDESTEAGPERLPEGIGSFGKPAEINRPHFNENAGAPTYNSPQHTNNTSSPVSPIYKPAGDPSEFGNRAEPIGVPEKPREFEEQENEKTKWLGDDSDSDTDQSEN</sequence>
<evidence type="ECO:0000256" key="1">
    <source>
        <dbReference type="SAM" id="MobiDB-lite"/>
    </source>
</evidence>
<feature type="compositionally biased region" description="Basic and acidic residues" evidence="1">
    <location>
        <begin position="239"/>
        <end position="261"/>
    </location>
</feature>
<feature type="compositionally biased region" description="Acidic residues" evidence="1">
    <location>
        <begin position="342"/>
        <end position="353"/>
    </location>
</feature>
<dbReference type="Pfam" id="PF19068">
    <property type="entry name" value="DUF5764"/>
    <property type="match status" value="1"/>
</dbReference>
<feature type="compositionally biased region" description="Polar residues" evidence="1">
    <location>
        <begin position="286"/>
        <end position="300"/>
    </location>
</feature>
<feature type="region of interest" description="Disordered" evidence="1">
    <location>
        <begin position="184"/>
        <end position="353"/>
    </location>
</feature>
<feature type="compositionally biased region" description="Basic and acidic residues" evidence="1">
    <location>
        <begin position="324"/>
        <end position="341"/>
    </location>
</feature>
<evidence type="ECO:0000313" key="2">
    <source>
        <dbReference type="EMBL" id="QHT38316.1"/>
    </source>
</evidence>
<reference evidence="2" key="1">
    <citation type="journal article" date="2020" name="Nature">
        <title>Giant virus diversity and host interactions through global metagenomics.</title>
        <authorList>
            <person name="Schulz F."/>
            <person name="Roux S."/>
            <person name="Paez-Espino D."/>
            <person name="Jungbluth S."/>
            <person name="Walsh D.A."/>
            <person name="Denef V.J."/>
            <person name="McMahon K.D."/>
            <person name="Konstantinidis K.T."/>
            <person name="Eloe-Fadrosh E.A."/>
            <person name="Kyrpides N.C."/>
            <person name="Woyke T."/>
        </authorList>
    </citation>
    <scope>NUCLEOTIDE SEQUENCE</scope>
    <source>
        <strain evidence="2">GVMAG-S-ERX556101-89</strain>
    </source>
</reference>
<accession>A0A6C0F8Z5</accession>
<dbReference type="AlphaFoldDB" id="A0A6C0F8Z5"/>
<name>A0A6C0F8Z5_9ZZZZ</name>